<accession>A0ABD3AEA7</accession>
<reference evidence="2 3" key="1">
    <citation type="submission" date="2024-11" db="EMBL/GenBank/DDBJ databases">
        <title>A near-complete genome assembly of Cinchona calisaya.</title>
        <authorList>
            <person name="Lian D.C."/>
            <person name="Zhao X.W."/>
            <person name="Wei L."/>
        </authorList>
    </citation>
    <scope>NUCLEOTIDE SEQUENCE [LARGE SCALE GENOMIC DNA]</scope>
    <source>
        <tissue evidence="2">Nenye</tissue>
    </source>
</reference>
<feature type="coiled-coil region" evidence="1">
    <location>
        <begin position="15"/>
        <end position="42"/>
    </location>
</feature>
<sequence length="53" mass="6374">MDDANFDSLTHESYYHEAIKRNNTYLKEIEDLKTRIEARKKDDQQFVASDKDH</sequence>
<dbReference type="AlphaFoldDB" id="A0ABD3AEA7"/>
<comment type="caution">
    <text evidence="2">The sequence shown here is derived from an EMBL/GenBank/DDBJ whole genome shotgun (WGS) entry which is preliminary data.</text>
</comment>
<keyword evidence="3" id="KW-1185">Reference proteome</keyword>
<evidence type="ECO:0000313" key="3">
    <source>
        <dbReference type="Proteomes" id="UP001630127"/>
    </source>
</evidence>
<feature type="non-terminal residue" evidence="2">
    <location>
        <position position="53"/>
    </location>
</feature>
<proteinExistence type="predicted"/>
<evidence type="ECO:0000256" key="1">
    <source>
        <dbReference type="SAM" id="Coils"/>
    </source>
</evidence>
<dbReference type="Proteomes" id="UP001630127">
    <property type="component" value="Unassembled WGS sequence"/>
</dbReference>
<dbReference type="EMBL" id="JBJUIK010000004">
    <property type="protein sequence ID" value="KAL3529117.1"/>
    <property type="molecule type" value="Genomic_DNA"/>
</dbReference>
<organism evidence="2 3">
    <name type="scientific">Cinchona calisaya</name>
    <dbReference type="NCBI Taxonomy" id="153742"/>
    <lineage>
        <taxon>Eukaryota</taxon>
        <taxon>Viridiplantae</taxon>
        <taxon>Streptophyta</taxon>
        <taxon>Embryophyta</taxon>
        <taxon>Tracheophyta</taxon>
        <taxon>Spermatophyta</taxon>
        <taxon>Magnoliopsida</taxon>
        <taxon>eudicotyledons</taxon>
        <taxon>Gunneridae</taxon>
        <taxon>Pentapetalae</taxon>
        <taxon>asterids</taxon>
        <taxon>lamiids</taxon>
        <taxon>Gentianales</taxon>
        <taxon>Rubiaceae</taxon>
        <taxon>Cinchonoideae</taxon>
        <taxon>Cinchoneae</taxon>
        <taxon>Cinchona</taxon>
    </lineage>
</organism>
<keyword evidence="1" id="KW-0175">Coiled coil</keyword>
<protein>
    <submittedName>
        <fullName evidence="2">Uncharacterized protein</fullName>
    </submittedName>
</protein>
<name>A0ABD3AEA7_9GENT</name>
<gene>
    <name evidence="2" type="ORF">ACH5RR_008439</name>
</gene>
<evidence type="ECO:0000313" key="2">
    <source>
        <dbReference type="EMBL" id="KAL3529117.1"/>
    </source>
</evidence>